<proteinExistence type="predicted"/>
<dbReference type="Pfam" id="PF12784">
    <property type="entry name" value="PDDEXK_2"/>
    <property type="match status" value="1"/>
</dbReference>
<accession>A0A450TG36</accession>
<dbReference type="InterPro" id="IPR010106">
    <property type="entry name" value="RpnA"/>
</dbReference>
<dbReference type="PANTHER" id="PTHR41317">
    <property type="entry name" value="PD-(D_E)XK NUCLEASE FAMILY TRANSPOSASE"/>
    <property type="match status" value="1"/>
</dbReference>
<organism evidence="1">
    <name type="scientific">Candidatus Kentrum sp. DK</name>
    <dbReference type="NCBI Taxonomy" id="2126562"/>
    <lineage>
        <taxon>Bacteria</taxon>
        <taxon>Pseudomonadati</taxon>
        <taxon>Pseudomonadota</taxon>
        <taxon>Gammaproteobacteria</taxon>
        <taxon>Candidatus Kentrum</taxon>
    </lineage>
</organism>
<dbReference type="NCBIfam" id="TIGR01784">
    <property type="entry name" value="T_den_put_tspse"/>
    <property type="match status" value="1"/>
</dbReference>
<gene>
    <name evidence="1" type="ORF">BECKDK2373C_GA0170839_11433</name>
</gene>
<evidence type="ECO:0008006" key="2">
    <source>
        <dbReference type="Google" id="ProtNLM"/>
    </source>
</evidence>
<reference evidence="1" key="1">
    <citation type="submission" date="2019-02" db="EMBL/GenBank/DDBJ databases">
        <authorList>
            <person name="Gruber-Vodicka R. H."/>
            <person name="Seah K. B. B."/>
        </authorList>
    </citation>
    <scope>NUCLEOTIDE SEQUENCE</scope>
    <source>
        <strain evidence="1">BECK_DK161</strain>
    </source>
</reference>
<protein>
    <recommendedName>
        <fullName evidence="2">Rpn family recombination-promoting nuclease/putative transposase</fullName>
    </recommendedName>
</protein>
<sequence>MTARKLISFDWALKKLLRSKANYEVLEGFLSELLKDDIEILDILESESNREHARDKLNRVDLKVKNKKGEMILIEVQYEWEIDFFQRILFGASKTITEHAAKSDRYRNIVKLISINILYFDLGHGKDYIYHGATRFVGTHYHDELLLNEKQQQLFGKEYPYQLYPEYYLLKINQFDDVARDTLDEWIYFLKNEEIKGEFQARGLEKAREVLDIMKLSEGERLAYEQYIEDMRYQASLFRSSFLNGHMEGEKKGMEKGMERGMERGMEKGMEKGREEGIKIGILLTARFMKEAGESVDRIAACTRLTPEEIEKL</sequence>
<dbReference type="EMBL" id="CAADEY010000143">
    <property type="protein sequence ID" value="VFJ66169.1"/>
    <property type="molecule type" value="Genomic_DNA"/>
</dbReference>
<dbReference type="PANTHER" id="PTHR41317:SF1">
    <property type="entry name" value="PD-(D_E)XK NUCLEASE FAMILY TRANSPOSASE"/>
    <property type="match status" value="1"/>
</dbReference>
<name>A0A450TG36_9GAMM</name>
<evidence type="ECO:0000313" key="1">
    <source>
        <dbReference type="EMBL" id="VFJ66169.1"/>
    </source>
</evidence>
<dbReference type="AlphaFoldDB" id="A0A450TG36"/>